<evidence type="ECO:0000259" key="5">
    <source>
        <dbReference type="PROSITE" id="PS51078"/>
    </source>
</evidence>
<dbReference type="AlphaFoldDB" id="A0A5C8PSV9"/>
<comment type="caution">
    <text evidence="6">The sequence shown here is derived from an EMBL/GenBank/DDBJ whole genome shotgun (WGS) entry which is preliminary data.</text>
</comment>
<dbReference type="InterPro" id="IPR014757">
    <property type="entry name" value="Tscrpt_reg_IclR_C"/>
</dbReference>
<dbReference type="RefSeq" id="WP_147846070.1">
    <property type="nucleotide sequence ID" value="NZ_VDUZ01000005.1"/>
</dbReference>
<dbReference type="SUPFAM" id="SSF46785">
    <property type="entry name" value="Winged helix' DNA-binding domain"/>
    <property type="match status" value="1"/>
</dbReference>
<dbReference type="InterPro" id="IPR036388">
    <property type="entry name" value="WH-like_DNA-bd_sf"/>
</dbReference>
<keyword evidence="2" id="KW-0238">DNA-binding</keyword>
<dbReference type="PROSITE" id="PS51077">
    <property type="entry name" value="HTH_ICLR"/>
    <property type="match status" value="1"/>
</dbReference>
<keyword evidence="3" id="KW-0804">Transcription</keyword>
<keyword evidence="7" id="KW-1185">Reference proteome</keyword>
<dbReference type="PANTHER" id="PTHR30136">
    <property type="entry name" value="HELIX-TURN-HELIX TRANSCRIPTIONAL REGULATOR, ICLR FAMILY"/>
    <property type="match status" value="1"/>
</dbReference>
<reference evidence="6 7" key="1">
    <citation type="submission" date="2019-06" db="EMBL/GenBank/DDBJ databases">
        <title>New taxonomy in bacterial strain CC-CFT640, isolated from vineyard.</title>
        <authorList>
            <person name="Lin S.-Y."/>
            <person name="Tsai C.-F."/>
            <person name="Young C.-C."/>
        </authorList>
    </citation>
    <scope>NUCLEOTIDE SEQUENCE [LARGE SCALE GENOMIC DNA]</scope>
    <source>
        <strain evidence="6 7">CC-CFT640</strain>
    </source>
</reference>
<evidence type="ECO:0000313" key="7">
    <source>
        <dbReference type="Proteomes" id="UP000321638"/>
    </source>
</evidence>
<name>A0A5C8PSV9_9HYPH</name>
<dbReference type="PROSITE" id="PS51078">
    <property type="entry name" value="ICLR_ED"/>
    <property type="match status" value="1"/>
</dbReference>
<dbReference type="Pfam" id="PF01614">
    <property type="entry name" value="IclR_C"/>
    <property type="match status" value="1"/>
</dbReference>
<organism evidence="6 7">
    <name type="scientific">Vineibacter terrae</name>
    <dbReference type="NCBI Taxonomy" id="2586908"/>
    <lineage>
        <taxon>Bacteria</taxon>
        <taxon>Pseudomonadati</taxon>
        <taxon>Pseudomonadota</taxon>
        <taxon>Alphaproteobacteria</taxon>
        <taxon>Hyphomicrobiales</taxon>
        <taxon>Vineibacter</taxon>
    </lineage>
</organism>
<evidence type="ECO:0000259" key="4">
    <source>
        <dbReference type="PROSITE" id="PS51077"/>
    </source>
</evidence>
<dbReference type="Proteomes" id="UP000321638">
    <property type="component" value="Unassembled WGS sequence"/>
</dbReference>
<dbReference type="OrthoDB" id="9807558at2"/>
<dbReference type="GO" id="GO:0045892">
    <property type="term" value="P:negative regulation of DNA-templated transcription"/>
    <property type="evidence" value="ECO:0007669"/>
    <property type="project" value="TreeGrafter"/>
</dbReference>
<dbReference type="InterPro" id="IPR005471">
    <property type="entry name" value="Tscrpt_reg_IclR_N"/>
</dbReference>
<proteinExistence type="predicted"/>
<gene>
    <name evidence="6" type="ORF">FHP25_06380</name>
</gene>
<dbReference type="EMBL" id="VDUZ01000005">
    <property type="protein sequence ID" value="TXL79562.1"/>
    <property type="molecule type" value="Genomic_DNA"/>
</dbReference>
<dbReference type="Gene3D" id="3.30.450.40">
    <property type="match status" value="1"/>
</dbReference>
<evidence type="ECO:0000256" key="2">
    <source>
        <dbReference type="ARBA" id="ARBA00023125"/>
    </source>
</evidence>
<dbReference type="InterPro" id="IPR036390">
    <property type="entry name" value="WH_DNA-bd_sf"/>
</dbReference>
<dbReference type="SUPFAM" id="SSF55781">
    <property type="entry name" value="GAF domain-like"/>
    <property type="match status" value="1"/>
</dbReference>
<evidence type="ECO:0000256" key="3">
    <source>
        <dbReference type="ARBA" id="ARBA00023163"/>
    </source>
</evidence>
<dbReference type="Pfam" id="PF09339">
    <property type="entry name" value="HTH_IclR"/>
    <property type="match status" value="1"/>
</dbReference>
<dbReference type="GO" id="GO:0003700">
    <property type="term" value="F:DNA-binding transcription factor activity"/>
    <property type="evidence" value="ECO:0007669"/>
    <property type="project" value="TreeGrafter"/>
</dbReference>
<dbReference type="InterPro" id="IPR050707">
    <property type="entry name" value="HTH_MetabolicPath_Reg"/>
</dbReference>
<accession>A0A5C8PSV9</accession>
<dbReference type="GO" id="GO:0003677">
    <property type="term" value="F:DNA binding"/>
    <property type="evidence" value="ECO:0007669"/>
    <property type="project" value="UniProtKB-KW"/>
</dbReference>
<protein>
    <submittedName>
        <fullName evidence="6">Helix-turn-helix domain-containing protein</fullName>
    </submittedName>
</protein>
<keyword evidence="1" id="KW-0805">Transcription regulation</keyword>
<dbReference type="SMART" id="SM00346">
    <property type="entry name" value="HTH_ICLR"/>
    <property type="match status" value="1"/>
</dbReference>
<feature type="domain" description="IclR-ED" evidence="5">
    <location>
        <begin position="73"/>
        <end position="263"/>
    </location>
</feature>
<dbReference type="InterPro" id="IPR029016">
    <property type="entry name" value="GAF-like_dom_sf"/>
</dbReference>
<sequence>MPVSVGAIDRTEPKGAQAIHRAMSLLAVVGRNNTHGIRLKELAAQTGLHVATAHRLLNALAWNGMVIFDGFSKRYYLGVQVHALIDATRYGGIQPRLASLMEKLARRMAAVIYAYLPLMNDIISIKRVGSKDTVLHDTGIGDGVRYPLGIGAAGVAILATMPPEQARAIAASNSERYAEYHTGTAAVLQAVRSARQTGYGLNQGVIHNTFGIGTVIRNSRGEVSAAISAVYSVEALGDRRLQKMAGILLREVKAFEPLEFPSA</sequence>
<evidence type="ECO:0000256" key="1">
    <source>
        <dbReference type="ARBA" id="ARBA00023015"/>
    </source>
</evidence>
<dbReference type="Gene3D" id="1.10.10.10">
    <property type="entry name" value="Winged helix-like DNA-binding domain superfamily/Winged helix DNA-binding domain"/>
    <property type="match status" value="1"/>
</dbReference>
<evidence type="ECO:0000313" key="6">
    <source>
        <dbReference type="EMBL" id="TXL79562.1"/>
    </source>
</evidence>
<feature type="domain" description="HTH iclR-type" evidence="4">
    <location>
        <begin position="16"/>
        <end position="79"/>
    </location>
</feature>
<dbReference type="PANTHER" id="PTHR30136:SF39">
    <property type="entry name" value="TRANSCRIPTIONAL REGULATORY PROTEIN"/>
    <property type="match status" value="1"/>
</dbReference>